<name>A0A917SSI1_9RHOB</name>
<feature type="domain" description="N-acetyltransferase" evidence="3">
    <location>
        <begin position="155"/>
        <end position="311"/>
    </location>
</feature>
<dbReference type="GO" id="GO:0003700">
    <property type="term" value="F:DNA-binding transcription factor activity"/>
    <property type="evidence" value="ECO:0007669"/>
    <property type="project" value="InterPro"/>
</dbReference>
<dbReference type="AlphaFoldDB" id="A0A917SSI1"/>
<dbReference type="Pfam" id="PF00583">
    <property type="entry name" value="Acetyltransf_1"/>
    <property type="match status" value="1"/>
</dbReference>
<dbReference type="PROSITE" id="PS50995">
    <property type="entry name" value="HTH_MARR_2"/>
    <property type="match status" value="1"/>
</dbReference>
<gene>
    <name evidence="4" type="ORF">GCM10011534_17100</name>
</gene>
<dbReference type="Gene3D" id="3.40.630.30">
    <property type="match status" value="1"/>
</dbReference>
<dbReference type="SMART" id="SM00347">
    <property type="entry name" value="HTH_MARR"/>
    <property type="match status" value="1"/>
</dbReference>
<dbReference type="Gene3D" id="1.10.10.10">
    <property type="entry name" value="Winged helix-like DNA-binding domain superfamily/Winged helix DNA-binding domain"/>
    <property type="match status" value="1"/>
</dbReference>
<sequence>MTESTSLSRAVTEARRFTRFYTSYADALSDRMLKSPFSLPQARVLHEIATGPKGQQAADMARALRMDAGQISRVLKGLERAGLIVRAPTEGHAKRLGITLTSEGEAAFQELDQRAQTQMGAALDRLTGEDRTRVIRAMRLITRLLGGRPHPAVSVELRAPEPGDLGWVVSRQSALYAGEYGWTAEYETLVLKILAEFAATQDPARERGWIAEIDGTRVGAVFVVRKDAQTAQLRLLHVERAARGAGIGSRLVDAVLAFAREAGYRRIELWTNDVLVSARRIYVRAGFELVEEEPHHSFGHDLVGQVWAREL</sequence>
<dbReference type="Pfam" id="PF12802">
    <property type="entry name" value="MarR_2"/>
    <property type="match status" value="1"/>
</dbReference>
<dbReference type="CDD" id="cd04301">
    <property type="entry name" value="NAT_SF"/>
    <property type="match status" value="1"/>
</dbReference>
<reference evidence="4" key="1">
    <citation type="journal article" date="2014" name="Int. J. Syst. Evol. Microbiol.">
        <title>Complete genome sequence of Corynebacterium casei LMG S-19264T (=DSM 44701T), isolated from a smear-ripened cheese.</title>
        <authorList>
            <consortium name="US DOE Joint Genome Institute (JGI-PGF)"/>
            <person name="Walter F."/>
            <person name="Albersmeier A."/>
            <person name="Kalinowski J."/>
            <person name="Ruckert C."/>
        </authorList>
    </citation>
    <scope>NUCLEOTIDE SEQUENCE</scope>
    <source>
        <strain evidence="4">CGMCC 1.6293</strain>
    </source>
</reference>
<evidence type="ECO:0000259" key="2">
    <source>
        <dbReference type="PROSITE" id="PS50995"/>
    </source>
</evidence>
<dbReference type="PROSITE" id="PS51186">
    <property type="entry name" value="GNAT"/>
    <property type="match status" value="1"/>
</dbReference>
<dbReference type="EMBL" id="BMLF01000001">
    <property type="protein sequence ID" value="GGL95594.1"/>
    <property type="molecule type" value="Genomic_DNA"/>
</dbReference>
<dbReference type="InterPro" id="IPR036390">
    <property type="entry name" value="WH_DNA-bd_sf"/>
</dbReference>
<reference evidence="4" key="2">
    <citation type="submission" date="2020-09" db="EMBL/GenBank/DDBJ databases">
        <authorList>
            <person name="Sun Q."/>
            <person name="Zhou Y."/>
        </authorList>
    </citation>
    <scope>NUCLEOTIDE SEQUENCE</scope>
    <source>
        <strain evidence="4">CGMCC 1.6293</strain>
    </source>
</reference>
<dbReference type="SUPFAM" id="SSF46785">
    <property type="entry name" value="Winged helix' DNA-binding domain"/>
    <property type="match status" value="1"/>
</dbReference>
<evidence type="ECO:0000259" key="3">
    <source>
        <dbReference type="PROSITE" id="PS51186"/>
    </source>
</evidence>
<protein>
    <submittedName>
        <fullName evidence="4">GNAT family N-acetyltransferase</fullName>
    </submittedName>
</protein>
<dbReference type="PANTHER" id="PTHR13947">
    <property type="entry name" value="GNAT FAMILY N-ACETYLTRANSFERASE"/>
    <property type="match status" value="1"/>
</dbReference>
<dbReference type="PANTHER" id="PTHR13947:SF37">
    <property type="entry name" value="LD18367P"/>
    <property type="match status" value="1"/>
</dbReference>
<dbReference type="InterPro" id="IPR016181">
    <property type="entry name" value="Acyl_CoA_acyltransferase"/>
</dbReference>
<dbReference type="InterPro" id="IPR050769">
    <property type="entry name" value="NAT_camello-type"/>
</dbReference>
<evidence type="ECO:0000256" key="1">
    <source>
        <dbReference type="ARBA" id="ARBA00022679"/>
    </source>
</evidence>
<dbReference type="Proteomes" id="UP000649829">
    <property type="component" value="Unassembled WGS sequence"/>
</dbReference>
<comment type="caution">
    <text evidence="4">The sequence shown here is derived from an EMBL/GenBank/DDBJ whole genome shotgun (WGS) entry which is preliminary data.</text>
</comment>
<dbReference type="InterPro" id="IPR000835">
    <property type="entry name" value="HTH_MarR-typ"/>
</dbReference>
<keyword evidence="1" id="KW-0808">Transferase</keyword>
<dbReference type="RefSeq" id="WP_028286497.1">
    <property type="nucleotide sequence ID" value="NZ_BMLF01000001.1"/>
</dbReference>
<dbReference type="InterPro" id="IPR036388">
    <property type="entry name" value="WH-like_DNA-bd_sf"/>
</dbReference>
<keyword evidence="5" id="KW-1185">Reference proteome</keyword>
<dbReference type="InterPro" id="IPR000182">
    <property type="entry name" value="GNAT_dom"/>
</dbReference>
<evidence type="ECO:0000313" key="5">
    <source>
        <dbReference type="Proteomes" id="UP000649829"/>
    </source>
</evidence>
<dbReference type="GO" id="GO:0008080">
    <property type="term" value="F:N-acetyltransferase activity"/>
    <property type="evidence" value="ECO:0007669"/>
    <property type="project" value="InterPro"/>
</dbReference>
<evidence type="ECO:0000313" key="4">
    <source>
        <dbReference type="EMBL" id="GGL95594.1"/>
    </source>
</evidence>
<organism evidence="4 5">
    <name type="scientific">Pseudooceanicola nanhaiensis</name>
    <dbReference type="NCBI Taxonomy" id="375761"/>
    <lineage>
        <taxon>Bacteria</taxon>
        <taxon>Pseudomonadati</taxon>
        <taxon>Pseudomonadota</taxon>
        <taxon>Alphaproteobacteria</taxon>
        <taxon>Rhodobacterales</taxon>
        <taxon>Paracoccaceae</taxon>
        <taxon>Pseudooceanicola</taxon>
    </lineage>
</organism>
<accession>A0A917SSI1</accession>
<feature type="domain" description="HTH marR-type" evidence="2">
    <location>
        <begin position="4"/>
        <end position="146"/>
    </location>
</feature>
<proteinExistence type="predicted"/>
<dbReference type="SUPFAM" id="SSF55729">
    <property type="entry name" value="Acyl-CoA N-acyltransferases (Nat)"/>
    <property type="match status" value="1"/>
</dbReference>